<dbReference type="RefSeq" id="WP_066313844.1">
    <property type="nucleotide sequence ID" value="NZ_LQRT01000013.1"/>
</dbReference>
<dbReference type="InterPro" id="IPR020449">
    <property type="entry name" value="Tscrpt_reg_AraC-type_HTH"/>
</dbReference>
<proteinExistence type="predicted"/>
<dbReference type="AlphaFoldDB" id="A0A162FAM3"/>
<evidence type="ECO:0000313" key="5">
    <source>
        <dbReference type="EMBL" id="KZS40356.1"/>
    </source>
</evidence>
<dbReference type="PANTHER" id="PTHR40055">
    <property type="entry name" value="TRANSCRIPTIONAL REGULATOR YGIV-RELATED"/>
    <property type="match status" value="1"/>
</dbReference>
<evidence type="ECO:0000256" key="1">
    <source>
        <dbReference type="ARBA" id="ARBA00023015"/>
    </source>
</evidence>
<dbReference type="GO" id="GO:0043565">
    <property type="term" value="F:sequence-specific DNA binding"/>
    <property type="evidence" value="ECO:0007669"/>
    <property type="project" value="InterPro"/>
</dbReference>
<dbReference type="Proteomes" id="UP000076715">
    <property type="component" value="Unassembled WGS sequence"/>
</dbReference>
<dbReference type="Gene3D" id="3.20.80.10">
    <property type="entry name" value="Regulatory factor, effector binding domain"/>
    <property type="match status" value="1"/>
</dbReference>
<keyword evidence="1" id="KW-0805">Transcription regulation</keyword>
<keyword evidence="3" id="KW-0804">Transcription</keyword>
<dbReference type="InterPro" id="IPR010499">
    <property type="entry name" value="AraC_E-bd"/>
</dbReference>
<dbReference type="InterPro" id="IPR050908">
    <property type="entry name" value="SmbC-like"/>
</dbReference>
<dbReference type="Pfam" id="PF12833">
    <property type="entry name" value="HTH_18"/>
    <property type="match status" value="1"/>
</dbReference>
<evidence type="ECO:0000259" key="4">
    <source>
        <dbReference type="PROSITE" id="PS01124"/>
    </source>
</evidence>
<sequence length="301" mass="34857">MVSEEYIGRINIILRFIDNNLDNQLSLEKIAEKASYSPFHFHRIFKAITGEPLNAYIIRKRIEKTAGILIRQKGARVSELSLQYGFSSNSSFTRAFKKVYGISPSEFRKLSPGKYSKICKVESKNGQENQIFEKYICNINNQITWIKMNAKIEIKEFLETDIAYVTQIGVEGIEQAFDKVLRWGRSKGMLENSNTKIARIFHDSFKITDPDKVRMSICMFLDKEMKAEGEIGMDSIAGGKHIVSRFEITVEEFEKSWSGLFIWMNENGYQKSAHDPFEIYHNNFNDHPEKKCIVDFCIPIK</sequence>
<dbReference type="SUPFAM" id="SSF46689">
    <property type="entry name" value="Homeodomain-like"/>
    <property type="match status" value="2"/>
</dbReference>
<dbReference type="PRINTS" id="PR00032">
    <property type="entry name" value="HTHARAC"/>
</dbReference>
<evidence type="ECO:0000256" key="2">
    <source>
        <dbReference type="ARBA" id="ARBA00023125"/>
    </source>
</evidence>
<organism evidence="5 6">
    <name type="scientific">Aquimarina aggregata</name>
    <dbReference type="NCBI Taxonomy" id="1642818"/>
    <lineage>
        <taxon>Bacteria</taxon>
        <taxon>Pseudomonadati</taxon>
        <taxon>Bacteroidota</taxon>
        <taxon>Flavobacteriia</taxon>
        <taxon>Flavobacteriales</taxon>
        <taxon>Flavobacteriaceae</taxon>
        <taxon>Aquimarina</taxon>
    </lineage>
</organism>
<dbReference type="PROSITE" id="PS00041">
    <property type="entry name" value="HTH_ARAC_FAMILY_1"/>
    <property type="match status" value="1"/>
</dbReference>
<dbReference type="InterPro" id="IPR029442">
    <property type="entry name" value="GyrI-like"/>
</dbReference>
<evidence type="ECO:0000256" key="3">
    <source>
        <dbReference type="ARBA" id="ARBA00023163"/>
    </source>
</evidence>
<dbReference type="GO" id="GO:0003700">
    <property type="term" value="F:DNA-binding transcription factor activity"/>
    <property type="evidence" value="ECO:0007669"/>
    <property type="project" value="InterPro"/>
</dbReference>
<dbReference type="InterPro" id="IPR009057">
    <property type="entry name" value="Homeodomain-like_sf"/>
</dbReference>
<dbReference type="InterPro" id="IPR018062">
    <property type="entry name" value="HTH_AraC-typ_CS"/>
</dbReference>
<dbReference type="PANTHER" id="PTHR40055:SF1">
    <property type="entry name" value="TRANSCRIPTIONAL REGULATOR YGIV-RELATED"/>
    <property type="match status" value="1"/>
</dbReference>
<dbReference type="SMART" id="SM00342">
    <property type="entry name" value="HTH_ARAC"/>
    <property type="match status" value="1"/>
</dbReference>
<dbReference type="SMART" id="SM00871">
    <property type="entry name" value="AraC_E_bind"/>
    <property type="match status" value="1"/>
</dbReference>
<dbReference type="EMBL" id="LQRT01000013">
    <property type="protein sequence ID" value="KZS40356.1"/>
    <property type="molecule type" value="Genomic_DNA"/>
</dbReference>
<evidence type="ECO:0000313" key="6">
    <source>
        <dbReference type="Proteomes" id="UP000076715"/>
    </source>
</evidence>
<dbReference type="OrthoDB" id="9816011at2"/>
<dbReference type="STRING" id="1642818.AWE51_05210"/>
<dbReference type="Pfam" id="PF06445">
    <property type="entry name" value="GyrI-like"/>
    <property type="match status" value="1"/>
</dbReference>
<keyword evidence="6" id="KW-1185">Reference proteome</keyword>
<protein>
    <submittedName>
        <fullName evidence="5">AraC family transcriptional regulator</fullName>
    </submittedName>
</protein>
<accession>A0A162FAM3</accession>
<feature type="domain" description="HTH araC/xylS-type" evidence="4">
    <location>
        <begin position="11"/>
        <end position="110"/>
    </location>
</feature>
<dbReference type="Gene3D" id="1.10.10.60">
    <property type="entry name" value="Homeodomain-like"/>
    <property type="match status" value="2"/>
</dbReference>
<dbReference type="InterPro" id="IPR018060">
    <property type="entry name" value="HTH_AraC"/>
</dbReference>
<dbReference type="InterPro" id="IPR011256">
    <property type="entry name" value="Reg_factor_effector_dom_sf"/>
</dbReference>
<reference evidence="5 6" key="1">
    <citation type="submission" date="2016-01" db="EMBL/GenBank/DDBJ databases">
        <title>The draft genome sequence of Aquimarina sp. RZW4-3-2.</title>
        <authorList>
            <person name="Wang Y."/>
        </authorList>
    </citation>
    <scope>NUCLEOTIDE SEQUENCE [LARGE SCALE GENOMIC DNA]</scope>
    <source>
        <strain evidence="5 6">RZW4-3-2</strain>
    </source>
</reference>
<dbReference type="SUPFAM" id="SSF55136">
    <property type="entry name" value="Probable bacterial effector-binding domain"/>
    <property type="match status" value="1"/>
</dbReference>
<name>A0A162FAM3_9FLAO</name>
<keyword evidence="2" id="KW-0238">DNA-binding</keyword>
<gene>
    <name evidence="5" type="ORF">AWE51_05210</name>
</gene>
<dbReference type="PROSITE" id="PS01124">
    <property type="entry name" value="HTH_ARAC_FAMILY_2"/>
    <property type="match status" value="1"/>
</dbReference>
<comment type="caution">
    <text evidence="5">The sequence shown here is derived from an EMBL/GenBank/DDBJ whole genome shotgun (WGS) entry which is preliminary data.</text>
</comment>